<dbReference type="EMBL" id="MG459987">
    <property type="protein sequence ID" value="ATW61915.1"/>
    <property type="molecule type" value="Genomic_DNA"/>
</dbReference>
<dbReference type="Proteomes" id="UP000241037">
    <property type="component" value="Segment"/>
</dbReference>
<proteinExistence type="predicted"/>
<accession>A0A2H4PH80</accession>
<reference evidence="1 2" key="1">
    <citation type="journal article" date="2018" name="Microbiol. Resour. Announc.">
        <title>Complete Genome Sequence of Klebsiella pneumoniae Siphophage Sugarland.</title>
        <authorList>
            <person name="Erickson S.G."/>
            <person name="Lessor L."/>
            <person name="O'Leary C.J."/>
            <person name="Gill J.J."/>
            <person name="Liu M."/>
        </authorList>
    </citation>
    <scope>NUCLEOTIDE SEQUENCE [LARGE SCALE GENOMIC DNA]</scope>
</reference>
<gene>
    <name evidence="1" type="ORF">CPT_Sugarland_088</name>
</gene>
<sequence length="42" mass="4664">MPSRSINVEARTLDGHCPSALMPCRNRYTGLPKGRKQNIHSA</sequence>
<evidence type="ECO:0000313" key="1">
    <source>
        <dbReference type="EMBL" id="ATW61915.1"/>
    </source>
</evidence>
<name>A0A2H4PH80_9CAUD</name>
<evidence type="ECO:0000313" key="2">
    <source>
        <dbReference type="Proteomes" id="UP000241037"/>
    </source>
</evidence>
<keyword evidence="2" id="KW-1185">Reference proteome</keyword>
<organism evidence="1 2">
    <name type="scientific">Klebsiella phage Sugarland</name>
    <dbReference type="NCBI Taxonomy" id="2053603"/>
    <lineage>
        <taxon>Viruses</taxon>
        <taxon>Duplodnaviria</taxon>
        <taxon>Heunggongvirae</taxon>
        <taxon>Uroviricota</taxon>
        <taxon>Caudoviricetes</taxon>
        <taxon>Demerecviridae</taxon>
        <taxon>Sugarlandvirus</taxon>
        <taxon>Sugarlandvirus sugarland</taxon>
    </lineage>
</organism>
<protein>
    <submittedName>
        <fullName evidence="1">Uncharacterized protein</fullName>
    </submittedName>
</protein>